<dbReference type="PANTHER" id="PTHR35179:SF2">
    <property type="entry name" value="START DOMAIN-CONTAINING PROTEIN"/>
    <property type="match status" value="1"/>
</dbReference>
<keyword evidence="1" id="KW-1185">Reference proteome</keyword>
<evidence type="ECO:0000313" key="2">
    <source>
        <dbReference type="WBParaSite" id="nRc.2.0.1.t25272-RA"/>
    </source>
</evidence>
<reference evidence="2" key="1">
    <citation type="submission" date="2022-11" db="UniProtKB">
        <authorList>
            <consortium name="WormBaseParasite"/>
        </authorList>
    </citation>
    <scope>IDENTIFICATION</scope>
</reference>
<name>A0A915JGP1_ROMCU</name>
<sequence>MPKLDDLDLKNPCKIINIGQLDDVSAEDFLLSNGGVQNLRNYEQIASYNWLGTPIEPQLVIPGAPKTLSDWRALRGRRLQRDSTGLIVDENHLMNGQFPMEALFRCVKLQMKDEADVYVSENPLTENFRFQNFDVVTDRNNLRKLFDFVKQNFSKLNKMTDGNPEPNGTKISLPFRNVVSVSFRSVPPKWQQQRSRSIRINVQVLGNLVCLIRCEEADIESGRNSITYGKDFEIQVTKSVNDFSSGSFRQIVAYSLGGLNFLVRFEVDAADYAESRPVAVRKVDKKGTSDDDEEQQALDVLLGKMSLKTEKPMKIPSSRLSVLRSGEKYDYHLVEVTSRRSNADFPKHVWPQMYFSGTESLIIGWQFYGKIGKIERLSIKIDAMQVRTSQKDVEEEYGGYPIKHMAQFHSLLTQIVEFARQKCIHPKKLLAVVWKREFESNLHIYEVENPEGFAVPESLGDYIAEN</sequence>
<dbReference type="WBParaSite" id="nRc.2.0.1.t25272-RA">
    <property type="protein sequence ID" value="nRc.2.0.1.t25272-RA"/>
    <property type="gene ID" value="nRc.2.0.1.g25272"/>
</dbReference>
<dbReference type="OMA" id="IHTIAIF"/>
<protein>
    <submittedName>
        <fullName evidence="2">Decapping nuclease</fullName>
    </submittedName>
</protein>
<dbReference type="PANTHER" id="PTHR35179">
    <property type="entry name" value="PROTEIN CBG02620"/>
    <property type="match status" value="1"/>
</dbReference>
<dbReference type="Proteomes" id="UP000887565">
    <property type="component" value="Unplaced"/>
</dbReference>
<accession>A0A915JGP1</accession>
<organism evidence="1 2">
    <name type="scientific">Romanomermis culicivorax</name>
    <name type="common">Nematode worm</name>
    <dbReference type="NCBI Taxonomy" id="13658"/>
    <lineage>
        <taxon>Eukaryota</taxon>
        <taxon>Metazoa</taxon>
        <taxon>Ecdysozoa</taxon>
        <taxon>Nematoda</taxon>
        <taxon>Enoplea</taxon>
        <taxon>Dorylaimia</taxon>
        <taxon>Mermithida</taxon>
        <taxon>Mermithoidea</taxon>
        <taxon>Mermithidae</taxon>
        <taxon>Romanomermis</taxon>
    </lineage>
</organism>
<evidence type="ECO:0000313" key="1">
    <source>
        <dbReference type="Proteomes" id="UP000887565"/>
    </source>
</evidence>
<dbReference type="AlphaFoldDB" id="A0A915JGP1"/>
<proteinExistence type="predicted"/>